<sequence length="123" mass="13831">MSGNIELTPAARGYNIDACFFGLRQNGQLGMPGDLFSVDRCMAAVRSEELIVESAEKRERFIVNGMLEHTENLLIQRMFLDTVKMIHRRLSCPADVVSGSYVRTGPIEDSGQLLPIAHFFKRQ</sequence>
<reference evidence="1" key="1">
    <citation type="submission" date="2019-08" db="EMBL/GenBank/DDBJ databases">
        <authorList>
            <person name="Kucharzyk K."/>
            <person name="Murdoch R.W."/>
            <person name="Higgins S."/>
            <person name="Loffler F."/>
        </authorList>
    </citation>
    <scope>NUCLEOTIDE SEQUENCE</scope>
</reference>
<dbReference type="AlphaFoldDB" id="A0A645GDT5"/>
<evidence type="ECO:0000313" key="1">
    <source>
        <dbReference type="EMBL" id="MPN25067.1"/>
    </source>
</evidence>
<organism evidence="1">
    <name type="scientific">bioreactor metagenome</name>
    <dbReference type="NCBI Taxonomy" id="1076179"/>
    <lineage>
        <taxon>unclassified sequences</taxon>
        <taxon>metagenomes</taxon>
        <taxon>ecological metagenomes</taxon>
    </lineage>
</organism>
<accession>A0A645GDT5</accession>
<protein>
    <submittedName>
        <fullName evidence="1">Uncharacterized protein</fullName>
    </submittedName>
</protein>
<dbReference type="EMBL" id="VSSQ01074112">
    <property type="protein sequence ID" value="MPN25067.1"/>
    <property type="molecule type" value="Genomic_DNA"/>
</dbReference>
<proteinExistence type="predicted"/>
<comment type="caution">
    <text evidence="1">The sequence shown here is derived from an EMBL/GenBank/DDBJ whole genome shotgun (WGS) entry which is preliminary data.</text>
</comment>
<gene>
    <name evidence="1" type="ORF">SDC9_172474</name>
</gene>
<name>A0A645GDT5_9ZZZZ</name>